<keyword evidence="9" id="KW-1185">Reference proteome</keyword>
<dbReference type="OrthoDB" id="10025936at2759"/>
<name>A0A3S3PHN0_9ACAR</name>
<evidence type="ECO:0000256" key="3">
    <source>
        <dbReference type="ARBA" id="ARBA00022723"/>
    </source>
</evidence>
<dbReference type="EMBL" id="NCKU01009654">
    <property type="protein sequence ID" value="RWS01197.1"/>
    <property type="molecule type" value="Genomic_DNA"/>
</dbReference>
<keyword evidence="2" id="KW-0645">Protease</keyword>
<evidence type="ECO:0000256" key="6">
    <source>
        <dbReference type="ARBA" id="ARBA00023049"/>
    </source>
</evidence>
<gene>
    <name evidence="8" type="ORF">B4U79_18588</name>
</gene>
<organism evidence="8 9">
    <name type="scientific">Dinothrombium tinctorium</name>
    <dbReference type="NCBI Taxonomy" id="1965070"/>
    <lineage>
        <taxon>Eukaryota</taxon>
        <taxon>Metazoa</taxon>
        <taxon>Ecdysozoa</taxon>
        <taxon>Arthropoda</taxon>
        <taxon>Chelicerata</taxon>
        <taxon>Arachnida</taxon>
        <taxon>Acari</taxon>
        <taxon>Acariformes</taxon>
        <taxon>Trombidiformes</taxon>
        <taxon>Prostigmata</taxon>
        <taxon>Anystina</taxon>
        <taxon>Parasitengona</taxon>
        <taxon>Trombidioidea</taxon>
        <taxon>Trombidiidae</taxon>
        <taxon>Dinothrombium</taxon>
    </lineage>
</organism>
<dbReference type="STRING" id="1965070.A0A3S3PHN0"/>
<feature type="domain" description="Peptidase M16 N-terminal" evidence="7">
    <location>
        <begin position="98"/>
        <end position="138"/>
    </location>
</feature>
<dbReference type="GO" id="GO:0006508">
    <property type="term" value="P:proteolysis"/>
    <property type="evidence" value="ECO:0007669"/>
    <property type="project" value="UniProtKB-KW"/>
</dbReference>
<keyword evidence="6" id="KW-0482">Metalloprotease</keyword>
<evidence type="ECO:0000256" key="4">
    <source>
        <dbReference type="ARBA" id="ARBA00022801"/>
    </source>
</evidence>
<dbReference type="InterPro" id="IPR050626">
    <property type="entry name" value="Peptidase_M16"/>
</dbReference>
<comment type="caution">
    <text evidence="8">The sequence shown here is derived from an EMBL/GenBank/DDBJ whole genome shotgun (WGS) entry which is preliminary data.</text>
</comment>
<keyword evidence="5" id="KW-0862">Zinc</keyword>
<dbReference type="Gene3D" id="3.30.830.10">
    <property type="entry name" value="Metalloenzyme, LuxS/M16 peptidase-like"/>
    <property type="match status" value="1"/>
</dbReference>
<evidence type="ECO:0000256" key="2">
    <source>
        <dbReference type="ARBA" id="ARBA00022670"/>
    </source>
</evidence>
<dbReference type="PANTHER" id="PTHR43690">
    <property type="entry name" value="NARDILYSIN"/>
    <property type="match status" value="1"/>
</dbReference>
<protein>
    <recommendedName>
        <fullName evidence="7">Peptidase M16 N-terminal domain-containing protein</fullName>
    </recommendedName>
</protein>
<dbReference type="InterPro" id="IPR011249">
    <property type="entry name" value="Metalloenz_LuxS/M16"/>
</dbReference>
<evidence type="ECO:0000313" key="9">
    <source>
        <dbReference type="Proteomes" id="UP000285301"/>
    </source>
</evidence>
<dbReference type="PANTHER" id="PTHR43690:SF18">
    <property type="entry name" value="INSULIN-DEGRADING ENZYME-RELATED"/>
    <property type="match status" value="1"/>
</dbReference>
<comment type="similarity">
    <text evidence="1">Belongs to the peptidase M16 family.</text>
</comment>
<proteinExistence type="inferred from homology"/>
<evidence type="ECO:0000256" key="5">
    <source>
        <dbReference type="ARBA" id="ARBA00022833"/>
    </source>
</evidence>
<dbReference type="AlphaFoldDB" id="A0A3S3PHN0"/>
<evidence type="ECO:0000256" key="1">
    <source>
        <dbReference type="ARBA" id="ARBA00007261"/>
    </source>
</evidence>
<dbReference type="Proteomes" id="UP000285301">
    <property type="component" value="Unassembled WGS sequence"/>
</dbReference>
<dbReference type="InterPro" id="IPR011765">
    <property type="entry name" value="Pept_M16_N"/>
</dbReference>
<evidence type="ECO:0000259" key="7">
    <source>
        <dbReference type="Pfam" id="PF00675"/>
    </source>
</evidence>
<sequence length="139" mass="16117">MKNNCIMKQTFMEMNLIELKIDKYSELVNKENLKFISRQKTKVGLQKATSQRIIYPFLSRRKCTKYEFIAEIHRDIIKQPHDNRSFEAYTLINGLKLLLISKSKTGKAAAALNVNIGSFNDPESFQGLAHLLEHLLFKL</sequence>
<keyword evidence="3" id="KW-0479">Metal-binding</keyword>
<reference evidence="8 9" key="1">
    <citation type="journal article" date="2018" name="Gigascience">
        <title>Genomes of trombidid mites reveal novel predicted allergens and laterally-transferred genes associated with secondary metabolism.</title>
        <authorList>
            <person name="Dong X."/>
            <person name="Chaisiri K."/>
            <person name="Xia D."/>
            <person name="Armstrong S.D."/>
            <person name="Fang Y."/>
            <person name="Donnelly M.J."/>
            <person name="Kadowaki T."/>
            <person name="McGarry J.W."/>
            <person name="Darby A.C."/>
            <person name="Makepeace B.L."/>
        </authorList>
    </citation>
    <scope>NUCLEOTIDE SEQUENCE [LARGE SCALE GENOMIC DNA]</scope>
    <source>
        <strain evidence="8">UoL-WK</strain>
    </source>
</reference>
<evidence type="ECO:0000313" key="8">
    <source>
        <dbReference type="EMBL" id="RWS01197.1"/>
    </source>
</evidence>
<dbReference type="GO" id="GO:0008237">
    <property type="term" value="F:metallopeptidase activity"/>
    <property type="evidence" value="ECO:0007669"/>
    <property type="project" value="UniProtKB-KW"/>
</dbReference>
<accession>A0A3S3PHN0</accession>
<keyword evidence="4" id="KW-0378">Hydrolase</keyword>
<dbReference type="SUPFAM" id="SSF63411">
    <property type="entry name" value="LuxS/MPP-like metallohydrolase"/>
    <property type="match status" value="1"/>
</dbReference>
<dbReference type="Pfam" id="PF00675">
    <property type="entry name" value="Peptidase_M16"/>
    <property type="match status" value="1"/>
</dbReference>
<dbReference type="GO" id="GO:0046872">
    <property type="term" value="F:metal ion binding"/>
    <property type="evidence" value="ECO:0007669"/>
    <property type="project" value="UniProtKB-KW"/>
</dbReference>